<accession>A0ABY3E566</accession>
<feature type="signal peptide" evidence="1">
    <location>
        <begin position="1"/>
        <end position="23"/>
    </location>
</feature>
<feature type="chain" id="PRO_5045621306" description="DUF6973 domain-containing protein" evidence="1">
    <location>
        <begin position="24"/>
        <end position="229"/>
    </location>
</feature>
<gene>
    <name evidence="3" type="ORF">FPH17_04990</name>
</gene>
<evidence type="ECO:0000313" key="4">
    <source>
        <dbReference type="Proteomes" id="UP000320747"/>
    </source>
</evidence>
<dbReference type="EMBL" id="VMHH01000003">
    <property type="protein sequence ID" value="TSJ74814.1"/>
    <property type="molecule type" value="Genomic_DNA"/>
</dbReference>
<feature type="domain" description="DUF6973" evidence="2">
    <location>
        <begin position="120"/>
        <end position="204"/>
    </location>
</feature>
<protein>
    <recommendedName>
        <fullName evidence="2">DUF6973 domain-containing protein</fullName>
    </recommendedName>
</protein>
<comment type="caution">
    <text evidence="3">The sequence shown here is derived from an EMBL/GenBank/DDBJ whole genome shotgun (WGS) entry which is preliminary data.</text>
</comment>
<keyword evidence="4" id="KW-1185">Reference proteome</keyword>
<evidence type="ECO:0000259" key="2">
    <source>
        <dbReference type="Pfam" id="PF22322"/>
    </source>
</evidence>
<sequence>MLAKITAAAMLALTLGLTPLAHADTQELDTEGFSSVDRSRITPTAEADAKAFIEQNRTLSEEEFWQEFDNLSLETKLAVTAELEDAAALAHPNAQTRSAYSRTVLSAAEIAQCGITLGASKCYKAKQLADHASDEAIRFYPTSSHNGRGDAWRHCWWSASMTIDLGEPAAKLIGTNHEKFTTGPQAEKEMDLYNNAQGRWAAVAAGNDWRKAVNFCHTWSGNGILKTLN</sequence>
<dbReference type="Proteomes" id="UP000320747">
    <property type="component" value="Unassembled WGS sequence"/>
</dbReference>
<keyword evidence="1" id="KW-0732">Signal</keyword>
<name>A0ABY3E566_9CORY</name>
<evidence type="ECO:0000256" key="1">
    <source>
        <dbReference type="SAM" id="SignalP"/>
    </source>
</evidence>
<organism evidence="3 4">
    <name type="scientific">Corynebacterium godavarianum</name>
    <dbReference type="NCBI Taxonomy" id="2054421"/>
    <lineage>
        <taxon>Bacteria</taxon>
        <taxon>Bacillati</taxon>
        <taxon>Actinomycetota</taxon>
        <taxon>Actinomycetes</taxon>
        <taxon>Mycobacteriales</taxon>
        <taxon>Corynebacteriaceae</taxon>
        <taxon>Corynebacterium</taxon>
    </lineage>
</organism>
<dbReference type="InterPro" id="IPR054246">
    <property type="entry name" value="DUF6973"/>
</dbReference>
<proteinExistence type="predicted"/>
<reference evidence="3 4" key="1">
    <citation type="submission" date="2019-07" db="EMBL/GenBank/DDBJ databases">
        <title>Draft genome of Corynebacterium godavarianum and other related strains.</title>
        <authorList>
            <person name="Bernier A.-M."/>
            <person name="Bernard K."/>
        </authorList>
    </citation>
    <scope>NUCLEOTIDE SEQUENCE [LARGE SCALE GENOMIC DNA]</scope>
    <source>
        <strain evidence="3 4">LMG 29598</strain>
    </source>
</reference>
<dbReference type="RefSeq" id="WP_154878906.1">
    <property type="nucleotide sequence ID" value="NZ_JAADJX010000001.1"/>
</dbReference>
<evidence type="ECO:0000313" key="3">
    <source>
        <dbReference type="EMBL" id="TSJ74814.1"/>
    </source>
</evidence>
<dbReference type="Pfam" id="PF22322">
    <property type="entry name" value="DUF6973"/>
    <property type="match status" value="1"/>
</dbReference>